<dbReference type="GO" id="GO:0006281">
    <property type="term" value="P:DNA repair"/>
    <property type="evidence" value="ECO:0007669"/>
    <property type="project" value="InterPro"/>
</dbReference>
<proteinExistence type="inferred from homology"/>
<keyword evidence="10" id="KW-1185">Reference proteome</keyword>
<evidence type="ECO:0000256" key="6">
    <source>
        <dbReference type="RuleBase" id="RU003422"/>
    </source>
</evidence>
<keyword evidence="3 6" id="KW-0547">Nucleotide-binding</keyword>
<sequence length="1079" mass="122469">MVSSFRPLFLHSLRFNPFTRRPLLSFPHHESGGKYPITWVGTRSRLVSSAEFVRDELHSEVRAEEKDTALRLALSRLASDFGRESMLSLQRFFNSRRLPVISTGSLKLDIALGIGGLPKGRMVEIYGQEASGKTTLALHIIKEAQKLGGYCAYLDVENAMDPSLAETIGVNTENLLISQPDSAENLLCMVDTLTKSGSVDVIVVDSVAALVPQREIDVVLIGDKYKDMQSQIMTQALRKIRSSLCQSQTLIIFVNQVRSNVKSVKGFGHAEEVTCGGNALPFHAAVTGVGICVQVVKNTLSPPMKKAELAINFGRGIRCESEVLDLACEHGVIVEEGNNFFIDGDVVKNRNEAERYLAENDAVFDNIVKCLRLSTTCYFLGQSAPSASGFMSLYCEEIQWQPFTQKTDLRSICHRGYVCSHHFKKLRVFKSSYKHFLQHYCTPIKTGSICWEGSSHTILLRKLEVALKEHQVSEAWEAYSDFKNLYGFPNQSLMSELMTELSYSSDPNWLHRACDLVFLVLKEKHDLLRPDLLIKLSLSLARAQLPGPTSMILRLMLEKECLPPLNILRMVFLHMVKTDVGTYLASNILIELCNRFQNLSATRSASKKLIKPDTMIFNLVLDACGRYKSTFKGYQIIELMAETGIVADAHTIIIISRIHEMNGQRDELKKYKDVVDQVSVPLIHHYIQFYDSLLSLHFKFNDISAASELIFDLYRCKEFINSREDKKDPEKPCFVPIGSQNLRAGLKIQVFPELIHKDSVLKVDPKEEFVMCKTGKIVINNKGIAKLVITCKRSGKISELSKLLISIQKVGSMKDESWCSEVVDACINLGWLEIAHDILDDMALAGCPMGNSLYLSLLRAYYEQNMFREAGALQKQIRKAGLDIDMADESLTLSERRTTSTRKADLAESFIREMEEEEKTVASTVYELNSSIYFFWKAKMTGDALKTYRKMQEMKIQPSAQTFFIMVSGYSSLEMYREITILWGDFKQNIKNGNLVVNRDLYEFIVLNFLRGGYFERVMEVVGHMKEHGMYIDKWMLKVEFLKLHKDLYRNLKASSARTEAQNKRIEDVRAFRKWVGIQ</sequence>
<evidence type="ECO:0000256" key="5">
    <source>
        <dbReference type="ARBA" id="ARBA00023172"/>
    </source>
</evidence>
<dbReference type="InterPro" id="IPR057440">
    <property type="entry name" value="At1g68980-like_TPR"/>
</dbReference>
<keyword evidence="4 6" id="KW-0067">ATP-binding</keyword>
<evidence type="ECO:0000313" key="10">
    <source>
        <dbReference type="Proteomes" id="UP000823749"/>
    </source>
</evidence>
<dbReference type="GO" id="GO:0003697">
    <property type="term" value="F:single-stranded DNA binding"/>
    <property type="evidence" value="ECO:0007669"/>
    <property type="project" value="InterPro"/>
</dbReference>
<dbReference type="GO" id="GO:0140664">
    <property type="term" value="F:ATP-dependent DNA damage sensor activity"/>
    <property type="evidence" value="ECO:0007669"/>
    <property type="project" value="InterPro"/>
</dbReference>
<dbReference type="PANTHER" id="PTHR46598">
    <property type="entry name" value="BNAC05G43320D PROTEIN"/>
    <property type="match status" value="1"/>
</dbReference>
<evidence type="ECO:0000256" key="1">
    <source>
        <dbReference type="ARBA" id="ARBA00007626"/>
    </source>
</evidence>
<dbReference type="PRINTS" id="PR00142">
    <property type="entry name" value="RECA"/>
</dbReference>
<dbReference type="EMBL" id="JACTNZ010000003">
    <property type="protein sequence ID" value="KAG5555778.1"/>
    <property type="molecule type" value="Genomic_DNA"/>
</dbReference>
<evidence type="ECO:0000256" key="4">
    <source>
        <dbReference type="ARBA" id="ARBA00022840"/>
    </source>
</evidence>
<dbReference type="InterPro" id="IPR011990">
    <property type="entry name" value="TPR-like_helical_dom_sf"/>
</dbReference>
<protein>
    <submittedName>
        <fullName evidence="9">Uncharacterized protein</fullName>
    </submittedName>
</protein>
<feature type="domain" description="RecA family profile 1" evidence="7">
    <location>
        <begin position="97"/>
        <end position="257"/>
    </location>
</feature>
<dbReference type="InterPro" id="IPR013765">
    <property type="entry name" value="DNA_recomb/repair_RecA"/>
</dbReference>
<evidence type="ECO:0000313" key="9">
    <source>
        <dbReference type="EMBL" id="KAG5555778.1"/>
    </source>
</evidence>
<dbReference type="Gene3D" id="1.25.40.10">
    <property type="entry name" value="Tetratricopeptide repeat domain"/>
    <property type="match status" value="3"/>
</dbReference>
<name>A0AAV6KT21_9ERIC</name>
<dbReference type="GO" id="GO:0005524">
    <property type="term" value="F:ATP binding"/>
    <property type="evidence" value="ECO:0007669"/>
    <property type="project" value="UniProtKB-KW"/>
</dbReference>
<dbReference type="SUPFAM" id="SSF52540">
    <property type="entry name" value="P-loop containing nucleoside triphosphate hydrolases"/>
    <property type="match status" value="1"/>
</dbReference>
<dbReference type="AlphaFoldDB" id="A0AAV6KT21"/>
<dbReference type="PROSITE" id="PS50163">
    <property type="entry name" value="RECA_3"/>
    <property type="match status" value="1"/>
</dbReference>
<dbReference type="InterPro" id="IPR027417">
    <property type="entry name" value="P-loop_NTPase"/>
</dbReference>
<reference evidence="9" key="1">
    <citation type="submission" date="2020-08" db="EMBL/GenBank/DDBJ databases">
        <title>Plant Genome Project.</title>
        <authorList>
            <person name="Zhang R.-G."/>
        </authorList>
    </citation>
    <scope>NUCLEOTIDE SEQUENCE</scope>
    <source>
        <strain evidence="9">WSP0</strain>
        <tissue evidence="9">Leaf</tissue>
    </source>
</reference>
<keyword evidence="5" id="KW-0233">DNA recombination</keyword>
<dbReference type="InterPro" id="IPR020587">
    <property type="entry name" value="RecA_monomer-monomer_interface"/>
</dbReference>
<organism evidence="9 10">
    <name type="scientific">Rhododendron griersonianum</name>
    <dbReference type="NCBI Taxonomy" id="479676"/>
    <lineage>
        <taxon>Eukaryota</taxon>
        <taxon>Viridiplantae</taxon>
        <taxon>Streptophyta</taxon>
        <taxon>Embryophyta</taxon>
        <taxon>Tracheophyta</taxon>
        <taxon>Spermatophyta</taxon>
        <taxon>Magnoliopsida</taxon>
        <taxon>eudicotyledons</taxon>
        <taxon>Gunneridae</taxon>
        <taxon>Pentapetalae</taxon>
        <taxon>asterids</taxon>
        <taxon>Ericales</taxon>
        <taxon>Ericaceae</taxon>
        <taxon>Ericoideae</taxon>
        <taxon>Rhodoreae</taxon>
        <taxon>Rhododendron</taxon>
    </lineage>
</organism>
<dbReference type="InterPro" id="IPR049428">
    <property type="entry name" value="RecA-like_N"/>
</dbReference>
<comment type="caution">
    <text evidence="9">The sequence shown here is derived from an EMBL/GenBank/DDBJ whole genome shotgun (WGS) entry which is preliminary data.</text>
</comment>
<feature type="domain" description="RecA family profile 2" evidence="8">
    <location>
        <begin position="267"/>
        <end position="322"/>
    </location>
</feature>
<evidence type="ECO:0000259" key="7">
    <source>
        <dbReference type="PROSITE" id="PS50162"/>
    </source>
</evidence>
<evidence type="ECO:0000256" key="3">
    <source>
        <dbReference type="ARBA" id="ARBA00022741"/>
    </source>
</evidence>
<evidence type="ECO:0000259" key="8">
    <source>
        <dbReference type="PROSITE" id="PS50163"/>
    </source>
</evidence>
<accession>A0AAV6KT21</accession>
<gene>
    <name evidence="9" type="ORF">RHGRI_006428</name>
</gene>
<dbReference type="InterPro" id="IPR020588">
    <property type="entry name" value="RecA_ATP-bd"/>
</dbReference>
<comment type="similarity">
    <text evidence="2 6">Belongs to the RecA family.</text>
</comment>
<dbReference type="Pfam" id="PF25245">
    <property type="entry name" value="TPR_At1g68980"/>
    <property type="match status" value="1"/>
</dbReference>
<evidence type="ECO:0000256" key="2">
    <source>
        <dbReference type="ARBA" id="ARBA00009391"/>
    </source>
</evidence>
<dbReference type="PROSITE" id="PS50162">
    <property type="entry name" value="RECA_2"/>
    <property type="match status" value="1"/>
</dbReference>
<comment type="similarity">
    <text evidence="1">Belongs to the PPR family. P subfamily.</text>
</comment>
<dbReference type="Gene3D" id="3.40.50.300">
    <property type="entry name" value="P-loop containing nucleotide triphosphate hydrolases"/>
    <property type="match status" value="1"/>
</dbReference>
<dbReference type="GO" id="GO:0006310">
    <property type="term" value="P:DNA recombination"/>
    <property type="evidence" value="ECO:0007669"/>
    <property type="project" value="UniProtKB-KW"/>
</dbReference>
<dbReference type="Pfam" id="PF00154">
    <property type="entry name" value="RecA_N"/>
    <property type="match status" value="1"/>
</dbReference>
<dbReference type="Proteomes" id="UP000823749">
    <property type="component" value="Chromosome 3"/>
</dbReference>
<dbReference type="PANTHER" id="PTHR46598:SF3">
    <property type="entry name" value="OS07G0495300 PROTEIN"/>
    <property type="match status" value="1"/>
</dbReference>